<evidence type="ECO:0000256" key="1">
    <source>
        <dbReference type="ARBA" id="ARBA00004123"/>
    </source>
</evidence>
<evidence type="ECO:0000313" key="6">
    <source>
        <dbReference type="Proteomes" id="UP001151516"/>
    </source>
</evidence>
<keyword evidence="3" id="KW-0539">Nucleus</keyword>
<dbReference type="PROSITE" id="PS50166">
    <property type="entry name" value="IMPORTIN_B_NT"/>
    <property type="match status" value="1"/>
</dbReference>
<comment type="subcellular location">
    <subcellularLocation>
        <location evidence="1">Nucleus</location>
    </subcellularLocation>
</comment>
<accession>A0A9W8GDG5</accession>
<dbReference type="AlphaFoldDB" id="A0A9W8GDG5"/>
<dbReference type="PANTHER" id="PTHR10997:SF7">
    <property type="entry name" value="IMPORTIN-11"/>
    <property type="match status" value="1"/>
</dbReference>
<evidence type="ECO:0000259" key="4">
    <source>
        <dbReference type="PROSITE" id="PS50166"/>
    </source>
</evidence>
<evidence type="ECO:0000256" key="2">
    <source>
        <dbReference type="ARBA" id="ARBA00022448"/>
    </source>
</evidence>
<dbReference type="EMBL" id="JANBTX010000457">
    <property type="protein sequence ID" value="KAJ2682228.1"/>
    <property type="molecule type" value="Genomic_DNA"/>
</dbReference>
<protein>
    <submittedName>
        <fullName evidence="5">Importin-11</fullName>
    </submittedName>
</protein>
<dbReference type="Proteomes" id="UP001151516">
    <property type="component" value="Unassembled WGS sequence"/>
</dbReference>
<name>A0A9W8GDG5_9FUNG</name>
<dbReference type="SUPFAM" id="SSF48371">
    <property type="entry name" value="ARM repeat"/>
    <property type="match status" value="1"/>
</dbReference>
<dbReference type="OrthoDB" id="361693at2759"/>
<dbReference type="InterPro" id="IPR001494">
    <property type="entry name" value="Importin-beta_N"/>
</dbReference>
<dbReference type="SMART" id="SM00913">
    <property type="entry name" value="IBN_N"/>
    <property type="match status" value="1"/>
</dbReference>
<sequence length="123" mass="13964">MDSSDSRQSIIEVLENATSQDPACMARAGDSLRVWETRPQFHDLLLGIFSDRTLSMPARLMAIITFKNGVDKYWKKTALHAIGLAEKELIRPRLLSMLDEDVPQIAVQYCVAVARIARWDFPM</sequence>
<proteinExistence type="predicted"/>
<dbReference type="InterPro" id="IPR016024">
    <property type="entry name" value="ARM-type_fold"/>
</dbReference>
<dbReference type="GO" id="GO:0005829">
    <property type="term" value="C:cytosol"/>
    <property type="evidence" value="ECO:0007669"/>
    <property type="project" value="TreeGrafter"/>
</dbReference>
<feature type="domain" description="Importin N-terminal" evidence="4">
    <location>
        <begin position="28"/>
        <end position="100"/>
    </location>
</feature>
<dbReference type="GO" id="GO:0031267">
    <property type="term" value="F:small GTPase binding"/>
    <property type="evidence" value="ECO:0007669"/>
    <property type="project" value="InterPro"/>
</dbReference>
<keyword evidence="2" id="KW-0813">Transport</keyword>
<reference evidence="5" key="1">
    <citation type="submission" date="2022-07" db="EMBL/GenBank/DDBJ databases">
        <title>Phylogenomic reconstructions and comparative analyses of Kickxellomycotina fungi.</title>
        <authorList>
            <person name="Reynolds N.K."/>
            <person name="Stajich J.E."/>
            <person name="Barry K."/>
            <person name="Grigoriev I.V."/>
            <person name="Crous P."/>
            <person name="Smith M.E."/>
        </authorList>
    </citation>
    <scope>NUCLEOTIDE SEQUENCE</scope>
    <source>
        <strain evidence="5">CBS 109367</strain>
    </source>
</reference>
<comment type="caution">
    <text evidence="5">The sequence shown here is derived from an EMBL/GenBank/DDBJ whole genome shotgun (WGS) entry which is preliminary data.</text>
</comment>
<dbReference type="Gene3D" id="1.25.10.10">
    <property type="entry name" value="Leucine-rich Repeat Variant"/>
    <property type="match status" value="1"/>
</dbReference>
<evidence type="ECO:0000313" key="5">
    <source>
        <dbReference type="EMBL" id="KAJ2682228.1"/>
    </source>
</evidence>
<keyword evidence="6" id="KW-1185">Reference proteome</keyword>
<dbReference type="PANTHER" id="PTHR10997">
    <property type="entry name" value="IMPORTIN-7, 8, 11"/>
    <property type="match status" value="1"/>
</dbReference>
<feature type="non-terminal residue" evidence="5">
    <location>
        <position position="123"/>
    </location>
</feature>
<evidence type="ECO:0000256" key="3">
    <source>
        <dbReference type="ARBA" id="ARBA00023242"/>
    </source>
</evidence>
<dbReference type="Pfam" id="PF03810">
    <property type="entry name" value="IBN_N"/>
    <property type="match status" value="1"/>
</dbReference>
<dbReference type="GO" id="GO:0005635">
    <property type="term" value="C:nuclear envelope"/>
    <property type="evidence" value="ECO:0007669"/>
    <property type="project" value="TreeGrafter"/>
</dbReference>
<gene>
    <name evidence="5" type="primary">IPO11</name>
    <name evidence="5" type="ORF">IWW39_006081</name>
</gene>
<organism evidence="5 6">
    <name type="scientific">Coemansia spiralis</name>
    <dbReference type="NCBI Taxonomy" id="417178"/>
    <lineage>
        <taxon>Eukaryota</taxon>
        <taxon>Fungi</taxon>
        <taxon>Fungi incertae sedis</taxon>
        <taxon>Zoopagomycota</taxon>
        <taxon>Kickxellomycotina</taxon>
        <taxon>Kickxellomycetes</taxon>
        <taxon>Kickxellales</taxon>
        <taxon>Kickxellaceae</taxon>
        <taxon>Coemansia</taxon>
    </lineage>
</organism>
<dbReference type="InterPro" id="IPR011989">
    <property type="entry name" value="ARM-like"/>
</dbReference>
<dbReference type="GO" id="GO:0006606">
    <property type="term" value="P:protein import into nucleus"/>
    <property type="evidence" value="ECO:0007669"/>
    <property type="project" value="TreeGrafter"/>
</dbReference>